<evidence type="ECO:0000259" key="3">
    <source>
        <dbReference type="PROSITE" id="PS50405"/>
    </source>
</evidence>
<proteinExistence type="predicted"/>
<reference evidence="4 5" key="1">
    <citation type="journal article" date="2024" name="Science">
        <title>Giant polyketide synthase enzymes in the biosynthesis of giant marine polyether toxins.</title>
        <authorList>
            <person name="Fallon T.R."/>
            <person name="Shende V.V."/>
            <person name="Wierzbicki I.H."/>
            <person name="Pendleton A.L."/>
            <person name="Watervoot N.F."/>
            <person name="Auber R.P."/>
            <person name="Gonzalez D.J."/>
            <person name="Wisecaver J.H."/>
            <person name="Moore B.S."/>
        </authorList>
    </citation>
    <scope>NUCLEOTIDE SEQUENCE [LARGE SCALE GENOMIC DNA]</scope>
    <source>
        <strain evidence="4 5">12B1</strain>
    </source>
</reference>
<dbReference type="InterPro" id="IPR040079">
    <property type="entry name" value="Glutathione_S-Trfase"/>
</dbReference>
<dbReference type="PANTHER" id="PTHR43969:SF9">
    <property type="entry name" value="GLUTATHIONE S TRANSFERASE D10, ISOFORM A-RELATED"/>
    <property type="match status" value="1"/>
</dbReference>
<feature type="domain" description="GST N-terminal" evidence="2">
    <location>
        <begin position="7"/>
        <end position="90"/>
    </location>
</feature>
<dbReference type="SUPFAM" id="SSF52833">
    <property type="entry name" value="Thioredoxin-like"/>
    <property type="match status" value="1"/>
</dbReference>
<dbReference type="GO" id="GO:0006749">
    <property type="term" value="P:glutathione metabolic process"/>
    <property type="evidence" value="ECO:0007669"/>
    <property type="project" value="TreeGrafter"/>
</dbReference>
<evidence type="ECO:0000313" key="5">
    <source>
        <dbReference type="Proteomes" id="UP001515480"/>
    </source>
</evidence>
<dbReference type="PANTHER" id="PTHR43969">
    <property type="entry name" value="GLUTATHIONE S TRANSFERASE D10, ISOFORM A-RELATED"/>
    <property type="match status" value="1"/>
</dbReference>
<dbReference type="InterPro" id="IPR036249">
    <property type="entry name" value="Thioredoxin-like_sf"/>
</dbReference>
<comment type="subunit">
    <text evidence="1">Homodimer.</text>
</comment>
<gene>
    <name evidence="4" type="ORF">AB1Y20_023619</name>
</gene>
<dbReference type="PROSITE" id="PS50405">
    <property type="entry name" value="GST_CTER"/>
    <property type="match status" value="1"/>
</dbReference>
<evidence type="ECO:0000256" key="1">
    <source>
        <dbReference type="ARBA" id="ARBA00011738"/>
    </source>
</evidence>
<dbReference type="Pfam" id="PF13409">
    <property type="entry name" value="GST_N_2"/>
    <property type="match status" value="1"/>
</dbReference>
<dbReference type="AlphaFoldDB" id="A0AB34JGS6"/>
<dbReference type="GO" id="GO:0004364">
    <property type="term" value="F:glutathione transferase activity"/>
    <property type="evidence" value="ECO:0007669"/>
    <property type="project" value="TreeGrafter"/>
</dbReference>
<name>A0AB34JGS6_PRYPA</name>
<evidence type="ECO:0000259" key="2">
    <source>
        <dbReference type="PROSITE" id="PS50404"/>
    </source>
</evidence>
<dbReference type="InterPro" id="IPR004045">
    <property type="entry name" value="Glutathione_S-Trfase_N"/>
</dbReference>
<dbReference type="EMBL" id="JBGBPQ010000009">
    <property type="protein sequence ID" value="KAL1520148.1"/>
    <property type="molecule type" value="Genomic_DNA"/>
</dbReference>
<dbReference type="PROSITE" id="PS50404">
    <property type="entry name" value="GST_NTER"/>
    <property type="match status" value="1"/>
</dbReference>
<dbReference type="Gene3D" id="3.40.30.10">
    <property type="entry name" value="Glutaredoxin"/>
    <property type="match status" value="1"/>
</dbReference>
<dbReference type="InterPro" id="IPR010987">
    <property type="entry name" value="Glutathione-S-Trfase_C-like"/>
</dbReference>
<keyword evidence="5" id="KW-1185">Reference proteome</keyword>
<dbReference type="Gene3D" id="1.20.1050.10">
    <property type="match status" value="1"/>
</dbReference>
<dbReference type="Pfam" id="PF13410">
    <property type="entry name" value="GST_C_2"/>
    <property type="match status" value="1"/>
</dbReference>
<feature type="domain" description="GST C-terminal" evidence="3">
    <location>
        <begin position="97"/>
        <end position="249"/>
    </location>
</feature>
<organism evidence="4 5">
    <name type="scientific">Prymnesium parvum</name>
    <name type="common">Toxic golden alga</name>
    <dbReference type="NCBI Taxonomy" id="97485"/>
    <lineage>
        <taxon>Eukaryota</taxon>
        <taxon>Haptista</taxon>
        <taxon>Haptophyta</taxon>
        <taxon>Prymnesiophyceae</taxon>
        <taxon>Prymnesiales</taxon>
        <taxon>Prymnesiaceae</taxon>
        <taxon>Prymnesium</taxon>
    </lineage>
</organism>
<dbReference type="InterPro" id="IPR036282">
    <property type="entry name" value="Glutathione-S-Trfase_C_sf"/>
</dbReference>
<protein>
    <recommendedName>
        <fullName evidence="6">Glutathione transferase</fullName>
    </recommendedName>
</protein>
<sequence>MASGGVARPTLLSVDVGNNPARCRMLIYHKGLEAEVDIKSPADYGGTASKEYRALNPQGKIPVLLLPSGDAFFEARVINGYLNDKFASVGPAVGASTPEDRALASLINQVHDLYLASPNSSDPAVTANQGALYKSVEQIDAASRAAKLAEIDKQLDVLEKLVKGPYAAGESLTEADFALYPTLSCFIAWLLPTVFGWANPMDDESRRPKLKAWLATVGALPAAQRVKAEVMAGLESWKASGRLDPIKEQVAANPQFKWIFP</sequence>
<dbReference type="Proteomes" id="UP001515480">
    <property type="component" value="Unassembled WGS sequence"/>
</dbReference>
<evidence type="ECO:0000313" key="4">
    <source>
        <dbReference type="EMBL" id="KAL1520148.1"/>
    </source>
</evidence>
<dbReference type="SUPFAM" id="SSF47616">
    <property type="entry name" value="GST C-terminal domain-like"/>
    <property type="match status" value="1"/>
</dbReference>
<comment type="caution">
    <text evidence="4">The sequence shown here is derived from an EMBL/GenBank/DDBJ whole genome shotgun (WGS) entry which is preliminary data.</text>
</comment>
<dbReference type="SFLD" id="SFLDS00019">
    <property type="entry name" value="Glutathione_Transferase_(cytos"/>
    <property type="match status" value="1"/>
</dbReference>
<evidence type="ECO:0008006" key="6">
    <source>
        <dbReference type="Google" id="ProtNLM"/>
    </source>
</evidence>
<accession>A0AB34JGS6</accession>